<keyword evidence="2 7" id="KW-0813">Transport</keyword>
<keyword evidence="3" id="KW-1003">Cell membrane</keyword>
<dbReference type="EMBL" id="DWXE01000013">
    <property type="protein sequence ID" value="HJB90654.1"/>
    <property type="molecule type" value="Genomic_DNA"/>
</dbReference>
<dbReference type="AlphaFoldDB" id="A0A9D2MQ65"/>
<evidence type="ECO:0000256" key="6">
    <source>
        <dbReference type="ARBA" id="ARBA00023136"/>
    </source>
</evidence>
<evidence type="ECO:0000256" key="4">
    <source>
        <dbReference type="ARBA" id="ARBA00022692"/>
    </source>
</evidence>
<dbReference type="CDD" id="cd06261">
    <property type="entry name" value="TM_PBP2"/>
    <property type="match status" value="1"/>
</dbReference>
<keyword evidence="6 7" id="KW-0472">Membrane</keyword>
<dbReference type="GO" id="GO:0055085">
    <property type="term" value="P:transmembrane transport"/>
    <property type="evidence" value="ECO:0007669"/>
    <property type="project" value="InterPro"/>
</dbReference>
<evidence type="ECO:0000256" key="1">
    <source>
        <dbReference type="ARBA" id="ARBA00004651"/>
    </source>
</evidence>
<evidence type="ECO:0000313" key="9">
    <source>
        <dbReference type="EMBL" id="HJB90654.1"/>
    </source>
</evidence>
<feature type="domain" description="ABC transmembrane type-1" evidence="8">
    <location>
        <begin position="75"/>
        <end position="277"/>
    </location>
</feature>
<feature type="transmembrane region" description="Helical" evidence="7">
    <location>
        <begin position="12"/>
        <end position="32"/>
    </location>
</feature>
<dbReference type="SUPFAM" id="SSF161098">
    <property type="entry name" value="MetI-like"/>
    <property type="match status" value="1"/>
</dbReference>
<keyword evidence="5 7" id="KW-1133">Transmembrane helix</keyword>
<comment type="similarity">
    <text evidence="7">Belongs to the binding-protein-dependent transport system permease family.</text>
</comment>
<name>A0A9D2MQ65_9FIRM</name>
<evidence type="ECO:0000256" key="7">
    <source>
        <dbReference type="RuleBase" id="RU363032"/>
    </source>
</evidence>
<dbReference type="GO" id="GO:0005886">
    <property type="term" value="C:plasma membrane"/>
    <property type="evidence" value="ECO:0007669"/>
    <property type="project" value="UniProtKB-SubCell"/>
</dbReference>
<dbReference type="PANTHER" id="PTHR43744:SF9">
    <property type="entry name" value="POLYGALACTURONAN_RHAMNOGALACTURONAN TRANSPORT SYSTEM PERMEASE PROTEIN YTCP"/>
    <property type="match status" value="1"/>
</dbReference>
<protein>
    <submittedName>
        <fullName evidence="9">Carbohydrate ABC transporter permease</fullName>
    </submittedName>
</protein>
<evidence type="ECO:0000313" key="10">
    <source>
        <dbReference type="Proteomes" id="UP000886883"/>
    </source>
</evidence>
<comment type="caution">
    <text evidence="9">The sequence shown here is derived from an EMBL/GenBank/DDBJ whole genome shotgun (WGS) entry which is preliminary data.</text>
</comment>
<dbReference type="Proteomes" id="UP000886883">
    <property type="component" value="Unassembled WGS sequence"/>
</dbReference>
<evidence type="ECO:0000256" key="3">
    <source>
        <dbReference type="ARBA" id="ARBA00022475"/>
    </source>
</evidence>
<feature type="transmembrane region" description="Helical" evidence="7">
    <location>
        <begin position="110"/>
        <end position="129"/>
    </location>
</feature>
<gene>
    <name evidence="9" type="ORF">H9763_04185</name>
</gene>
<dbReference type="Pfam" id="PF00528">
    <property type="entry name" value="BPD_transp_1"/>
    <property type="match status" value="1"/>
</dbReference>
<sequence length="292" mass="32663">MKRKMGMSDRIFTASIMLVLALLCIVVIYPIYYMLIVSISDGYAVLRGEISFLPKGINFSAYEAILSNKYVPNSYKNTIVYTVTGTLINLTMTSLCAYPLSRKNFYGRNVFTAIIVFTMFFDAGIISQYMVVSSLHMRNTIWAVVIPGAINVWYMIIMRTFFSDIPEELFESAKLDGANDMTIFGRIVLPLSKAVMATMVLFYAVGHWNAFLQPLIYLDDRNKMPMQLILRNIVMGADAAVSGSSSVTSDLGTISMNIKYAVIFITILPILAVYPFVQKYFVKGVMVGSVKG</sequence>
<feature type="transmembrane region" description="Helical" evidence="7">
    <location>
        <begin position="79"/>
        <end position="98"/>
    </location>
</feature>
<evidence type="ECO:0000259" key="8">
    <source>
        <dbReference type="PROSITE" id="PS50928"/>
    </source>
</evidence>
<organism evidence="9 10">
    <name type="scientific">Candidatus Eisenbergiella merdigallinarum</name>
    <dbReference type="NCBI Taxonomy" id="2838552"/>
    <lineage>
        <taxon>Bacteria</taxon>
        <taxon>Bacillati</taxon>
        <taxon>Bacillota</taxon>
        <taxon>Clostridia</taxon>
        <taxon>Lachnospirales</taxon>
        <taxon>Lachnospiraceae</taxon>
        <taxon>Eisenbergiella</taxon>
    </lineage>
</organism>
<reference evidence="9" key="1">
    <citation type="journal article" date="2021" name="PeerJ">
        <title>Extensive microbial diversity within the chicken gut microbiome revealed by metagenomics and culture.</title>
        <authorList>
            <person name="Gilroy R."/>
            <person name="Ravi A."/>
            <person name="Getino M."/>
            <person name="Pursley I."/>
            <person name="Horton D.L."/>
            <person name="Alikhan N.F."/>
            <person name="Baker D."/>
            <person name="Gharbi K."/>
            <person name="Hall N."/>
            <person name="Watson M."/>
            <person name="Adriaenssens E.M."/>
            <person name="Foster-Nyarko E."/>
            <person name="Jarju S."/>
            <person name="Secka A."/>
            <person name="Antonio M."/>
            <person name="Oren A."/>
            <person name="Chaudhuri R.R."/>
            <person name="La Ragione R."/>
            <person name="Hildebrand F."/>
            <person name="Pallen M.J."/>
        </authorList>
    </citation>
    <scope>NUCLEOTIDE SEQUENCE</scope>
    <source>
        <strain evidence="9">USAMLcec3-2134</strain>
    </source>
</reference>
<dbReference type="Gene3D" id="1.10.3720.10">
    <property type="entry name" value="MetI-like"/>
    <property type="match status" value="1"/>
</dbReference>
<keyword evidence="4 7" id="KW-0812">Transmembrane</keyword>
<feature type="transmembrane region" description="Helical" evidence="7">
    <location>
        <begin position="258"/>
        <end position="277"/>
    </location>
</feature>
<proteinExistence type="inferred from homology"/>
<reference evidence="9" key="2">
    <citation type="submission" date="2021-04" db="EMBL/GenBank/DDBJ databases">
        <authorList>
            <person name="Gilroy R."/>
        </authorList>
    </citation>
    <scope>NUCLEOTIDE SEQUENCE</scope>
    <source>
        <strain evidence="9">USAMLcec3-2134</strain>
    </source>
</reference>
<accession>A0A9D2MQ65</accession>
<comment type="subcellular location">
    <subcellularLocation>
        <location evidence="1 7">Cell membrane</location>
        <topology evidence="1 7">Multi-pass membrane protein</topology>
    </subcellularLocation>
</comment>
<evidence type="ECO:0000256" key="5">
    <source>
        <dbReference type="ARBA" id="ARBA00022989"/>
    </source>
</evidence>
<dbReference type="InterPro" id="IPR000515">
    <property type="entry name" value="MetI-like"/>
</dbReference>
<dbReference type="PANTHER" id="PTHR43744">
    <property type="entry name" value="ABC TRANSPORTER PERMEASE PROTEIN MG189-RELATED-RELATED"/>
    <property type="match status" value="1"/>
</dbReference>
<dbReference type="InterPro" id="IPR035906">
    <property type="entry name" value="MetI-like_sf"/>
</dbReference>
<dbReference type="PROSITE" id="PS50928">
    <property type="entry name" value="ABC_TM1"/>
    <property type="match status" value="1"/>
</dbReference>
<feature type="transmembrane region" description="Helical" evidence="7">
    <location>
        <begin position="141"/>
        <end position="162"/>
    </location>
</feature>
<evidence type="ECO:0000256" key="2">
    <source>
        <dbReference type="ARBA" id="ARBA00022448"/>
    </source>
</evidence>
<feature type="transmembrane region" description="Helical" evidence="7">
    <location>
        <begin position="183"/>
        <end position="205"/>
    </location>
</feature>